<keyword evidence="1" id="KW-0472">Membrane</keyword>
<protein>
    <submittedName>
        <fullName evidence="2">Uncharacterized protein</fullName>
    </submittedName>
</protein>
<dbReference type="AlphaFoldDB" id="A0A8G0PGP1"/>
<keyword evidence="1" id="KW-1133">Transmembrane helix</keyword>
<dbReference type="Proteomes" id="UP000826661">
    <property type="component" value="Chromosome III"/>
</dbReference>
<organism evidence="2 3">
    <name type="scientific">Trichoderma simmonsii</name>
    <dbReference type="NCBI Taxonomy" id="1491479"/>
    <lineage>
        <taxon>Eukaryota</taxon>
        <taxon>Fungi</taxon>
        <taxon>Dikarya</taxon>
        <taxon>Ascomycota</taxon>
        <taxon>Pezizomycotina</taxon>
        <taxon>Sordariomycetes</taxon>
        <taxon>Hypocreomycetidae</taxon>
        <taxon>Hypocreales</taxon>
        <taxon>Hypocreaceae</taxon>
        <taxon>Trichoderma</taxon>
    </lineage>
</organism>
<dbReference type="EMBL" id="CP075866">
    <property type="protein sequence ID" value="QYS99887.1"/>
    <property type="molecule type" value="Genomic_DNA"/>
</dbReference>
<evidence type="ECO:0000313" key="3">
    <source>
        <dbReference type="Proteomes" id="UP000826661"/>
    </source>
</evidence>
<keyword evidence="1" id="KW-0812">Transmembrane</keyword>
<proteinExistence type="predicted"/>
<feature type="transmembrane region" description="Helical" evidence="1">
    <location>
        <begin position="34"/>
        <end position="54"/>
    </location>
</feature>
<gene>
    <name evidence="2" type="ORF">H0G86_007007</name>
</gene>
<sequence>MHLFSLSMLDVCAILLHDASNAFCCPYQLARGLKLAYLSLPLWLLLLWWAFVYFDFASQVNDWMAMVGMGGMVQAHVCVRVDASEWYCIGDLFDGGHVCSRGEILVGSLDGLCHRDDGGGGAFIELWLMLWKCWVRAFIVALTLLDDLWVSLEMSC</sequence>
<reference evidence="2 3" key="1">
    <citation type="journal article" date="2021" name="BMC Genomics">
        <title>Telomere-to-telomere genome assembly of asparaginase-producing Trichoderma simmonsii.</title>
        <authorList>
            <person name="Chung D."/>
            <person name="Kwon Y.M."/>
            <person name="Yang Y."/>
        </authorList>
    </citation>
    <scope>NUCLEOTIDE SEQUENCE [LARGE SCALE GENOMIC DNA]</scope>
    <source>
        <strain evidence="2 3">GH-Sj1</strain>
    </source>
</reference>
<evidence type="ECO:0000256" key="1">
    <source>
        <dbReference type="SAM" id="Phobius"/>
    </source>
</evidence>
<keyword evidence="3" id="KW-1185">Reference proteome</keyword>
<name>A0A8G0PGP1_9HYPO</name>
<accession>A0A8G0PGP1</accession>
<evidence type="ECO:0000313" key="2">
    <source>
        <dbReference type="EMBL" id="QYS99887.1"/>
    </source>
</evidence>